<comment type="catalytic activity">
    <reaction evidence="2">
        <text>a 3'-end 2',3'-cyclophospho-ribonucleotide-RNA + H2O = a 3'-end 2'-phospho-ribonucleotide-RNA + H(+)</text>
        <dbReference type="Rhea" id="RHEA:11828"/>
        <dbReference type="Rhea" id="RHEA-COMP:10464"/>
        <dbReference type="Rhea" id="RHEA-COMP:17353"/>
        <dbReference type="ChEBI" id="CHEBI:15377"/>
        <dbReference type="ChEBI" id="CHEBI:15378"/>
        <dbReference type="ChEBI" id="CHEBI:83064"/>
        <dbReference type="ChEBI" id="CHEBI:173113"/>
        <dbReference type="EC" id="3.1.4.58"/>
    </reaction>
</comment>
<dbReference type="InterPro" id="IPR009097">
    <property type="entry name" value="Cyclic_Pdiesterase"/>
</dbReference>
<feature type="short sequence motif" description="HXTX 2" evidence="2">
    <location>
        <begin position="119"/>
        <end position="122"/>
    </location>
</feature>
<dbReference type="Gene3D" id="3.90.1140.10">
    <property type="entry name" value="Cyclic phosphodiesterase"/>
    <property type="match status" value="1"/>
</dbReference>
<dbReference type="NCBIfam" id="TIGR02258">
    <property type="entry name" value="2_5_ligase"/>
    <property type="match status" value="1"/>
</dbReference>
<comment type="caution">
    <text evidence="3">The sequence shown here is derived from an EMBL/GenBank/DDBJ whole genome shotgun (WGS) entry which is preliminary data.</text>
</comment>
<dbReference type="AlphaFoldDB" id="A0A4V3BA12"/>
<gene>
    <name evidence="3" type="primary">thpR</name>
    <name evidence="3" type="ORF">E2L08_06520</name>
</gene>
<evidence type="ECO:0000256" key="1">
    <source>
        <dbReference type="ARBA" id="ARBA00022801"/>
    </source>
</evidence>
<dbReference type="Proteomes" id="UP000295701">
    <property type="component" value="Unassembled WGS sequence"/>
</dbReference>
<dbReference type="PANTHER" id="PTHR35561">
    <property type="entry name" value="RNA 2',3'-CYCLIC PHOSPHODIESTERASE"/>
    <property type="match status" value="1"/>
</dbReference>
<reference evidence="3 4" key="1">
    <citation type="submission" date="2019-03" db="EMBL/GenBank/DDBJ databases">
        <title>Primorskyibacter sp. SS33 isolated from sediments.</title>
        <authorList>
            <person name="Xunke S."/>
        </authorList>
    </citation>
    <scope>NUCLEOTIDE SEQUENCE [LARGE SCALE GENOMIC DNA]</scope>
    <source>
        <strain evidence="3 4">SS33</strain>
    </source>
</reference>
<organism evidence="3 4">
    <name type="scientific">Palleronia sediminis</name>
    <dbReference type="NCBI Taxonomy" id="2547833"/>
    <lineage>
        <taxon>Bacteria</taxon>
        <taxon>Pseudomonadati</taxon>
        <taxon>Pseudomonadota</taxon>
        <taxon>Alphaproteobacteria</taxon>
        <taxon>Rhodobacterales</taxon>
        <taxon>Roseobacteraceae</taxon>
        <taxon>Palleronia</taxon>
    </lineage>
</organism>
<keyword evidence="4" id="KW-1185">Reference proteome</keyword>
<comment type="function">
    <text evidence="2">Hydrolyzes RNA 2',3'-cyclic phosphodiester to an RNA 2'-phosphomonoester.</text>
</comment>
<dbReference type="EMBL" id="SNAA01000005">
    <property type="protein sequence ID" value="TDL81319.1"/>
    <property type="molecule type" value="Genomic_DNA"/>
</dbReference>
<dbReference type="GO" id="GO:0004113">
    <property type="term" value="F:2',3'-cyclic-nucleotide 3'-phosphodiesterase activity"/>
    <property type="evidence" value="ECO:0007669"/>
    <property type="project" value="InterPro"/>
</dbReference>
<evidence type="ECO:0000313" key="4">
    <source>
        <dbReference type="Proteomes" id="UP000295701"/>
    </source>
</evidence>
<proteinExistence type="inferred from homology"/>
<name>A0A4V3BA12_9RHOB</name>
<feature type="short sequence motif" description="HXTX 1" evidence="2">
    <location>
        <begin position="36"/>
        <end position="39"/>
    </location>
</feature>
<accession>A0A4V3BA12</accession>
<feature type="active site" description="Proton acceptor" evidence="2">
    <location>
        <position position="119"/>
    </location>
</feature>
<dbReference type="InterPro" id="IPR004175">
    <property type="entry name" value="RNA_CPDase"/>
</dbReference>
<comment type="similarity">
    <text evidence="2">Belongs to the 2H phosphoesterase superfamily. ThpR family.</text>
</comment>
<dbReference type="EC" id="3.1.4.58" evidence="2"/>
<keyword evidence="1 2" id="KW-0378">Hydrolase</keyword>
<evidence type="ECO:0000256" key="2">
    <source>
        <dbReference type="HAMAP-Rule" id="MF_01940"/>
    </source>
</evidence>
<dbReference type="PANTHER" id="PTHR35561:SF1">
    <property type="entry name" value="RNA 2',3'-CYCLIC PHOSPHODIESTERASE"/>
    <property type="match status" value="1"/>
</dbReference>
<feature type="active site" description="Proton donor" evidence="2">
    <location>
        <position position="36"/>
    </location>
</feature>
<dbReference type="SUPFAM" id="SSF55144">
    <property type="entry name" value="LigT-like"/>
    <property type="match status" value="1"/>
</dbReference>
<evidence type="ECO:0000313" key="3">
    <source>
        <dbReference type="EMBL" id="TDL81319.1"/>
    </source>
</evidence>
<dbReference type="RefSeq" id="WP_133396263.1">
    <property type="nucleotide sequence ID" value="NZ_SNAA01000005.1"/>
</dbReference>
<sequence>MRTFIALELPDATRDALSRLQDRLRAGRQIDEDDLHVTLSFLGEVDLPRLTDLDLDLQALRVPHPAVEIAGLATFGTDPPRSVHAAVRATPELVHLQAKVAAVVRRAGIALPHRRFVPHVTLARFSRSAPPEELARLGRFLSAHGDFRLDPVMVPEITLFRSRLDADGAIYEVLERYPI</sequence>
<dbReference type="HAMAP" id="MF_01940">
    <property type="entry name" value="RNA_CPDase"/>
    <property type="match status" value="1"/>
</dbReference>
<dbReference type="OrthoDB" id="9793819at2"/>
<dbReference type="Pfam" id="PF13563">
    <property type="entry name" value="2_5_RNA_ligase2"/>
    <property type="match status" value="1"/>
</dbReference>
<protein>
    <recommendedName>
        <fullName evidence="2">RNA 2',3'-cyclic phosphodiesterase</fullName>
        <shortName evidence="2">RNA 2',3'-CPDase</shortName>
        <ecNumber evidence="2">3.1.4.58</ecNumber>
    </recommendedName>
</protein>
<dbReference type="GO" id="GO:0008664">
    <property type="term" value="F:RNA 2',3'-cyclic 3'-phosphodiesterase activity"/>
    <property type="evidence" value="ECO:0007669"/>
    <property type="project" value="UniProtKB-EC"/>
</dbReference>